<dbReference type="InParanoid" id="A0A1S4H0L1"/>
<dbReference type="EC" id="2.4.1.255" evidence="1"/>
<organism evidence="12 13">
    <name type="scientific">Anopheles gambiae</name>
    <name type="common">African malaria mosquito</name>
    <dbReference type="NCBI Taxonomy" id="7165"/>
    <lineage>
        <taxon>Eukaryota</taxon>
        <taxon>Metazoa</taxon>
        <taxon>Ecdysozoa</taxon>
        <taxon>Arthropoda</taxon>
        <taxon>Hexapoda</taxon>
        <taxon>Insecta</taxon>
        <taxon>Pterygota</taxon>
        <taxon>Neoptera</taxon>
        <taxon>Endopterygota</taxon>
        <taxon>Diptera</taxon>
        <taxon>Nematocera</taxon>
        <taxon>Culicoidea</taxon>
        <taxon>Culicidae</taxon>
        <taxon>Anophelinae</taxon>
        <taxon>Anopheles</taxon>
    </lineage>
</organism>
<evidence type="ECO:0000256" key="10">
    <source>
        <dbReference type="ARBA" id="ARBA00049432"/>
    </source>
</evidence>
<dbReference type="EnsemblMetazoa" id="AGAP009279-RA">
    <property type="protein sequence ID" value="AGAP009279-PA"/>
    <property type="gene ID" value="AGAP009279"/>
</dbReference>
<dbReference type="AlphaFoldDB" id="A0A1S4H0L1"/>
<evidence type="ECO:0000256" key="5">
    <source>
        <dbReference type="ARBA" id="ARBA00022824"/>
    </source>
</evidence>
<keyword evidence="6" id="KW-0325">Glycoprotein</keyword>
<evidence type="ECO:0000256" key="1">
    <source>
        <dbReference type="ARBA" id="ARBA00011970"/>
    </source>
</evidence>
<comment type="catalytic activity">
    <reaction evidence="10">
        <text>L-threonyl-[protein] + UDP-N-acetyl-alpha-D-glucosamine = 3-O-(N-acetyl-beta-D-glucosaminyl)-L-threonyl-[protein] + UDP + H(+)</text>
        <dbReference type="Rhea" id="RHEA:48908"/>
        <dbReference type="Rhea" id="RHEA-COMP:11060"/>
        <dbReference type="Rhea" id="RHEA-COMP:12252"/>
        <dbReference type="ChEBI" id="CHEBI:15378"/>
        <dbReference type="ChEBI" id="CHEBI:30013"/>
        <dbReference type="ChEBI" id="CHEBI:57705"/>
        <dbReference type="ChEBI" id="CHEBI:58223"/>
        <dbReference type="ChEBI" id="CHEBI:90840"/>
        <dbReference type="EC" id="2.4.1.255"/>
    </reaction>
</comment>
<evidence type="ECO:0000313" key="13">
    <source>
        <dbReference type="Proteomes" id="UP000007062"/>
    </source>
</evidence>
<keyword evidence="4" id="KW-0732">Signal</keyword>
<dbReference type="PANTHER" id="PTHR20961">
    <property type="entry name" value="GLYCOSYLTRANSFERASE"/>
    <property type="match status" value="1"/>
</dbReference>
<name>A0A1S4H0L1_ANOGA</name>
<dbReference type="InterPro" id="IPR049625">
    <property type="entry name" value="Glyco_transf_61_cat"/>
</dbReference>
<accession>A0A1S4H0L1</accession>
<proteinExistence type="predicted"/>
<evidence type="ECO:0000256" key="6">
    <source>
        <dbReference type="ARBA" id="ARBA00023180"/>
    </source>
</evidence>
<feature type="domain" description="Glycosyltransferase 61 catalytic" evidence="11">
    <location>
        <begin position="409"/>
        <end position="514"/>
    </location>
</feature>
<reference evidence="12 13" key="1">
    <citation type="journal article" date="2002" name="Science">
        <title>The genome sequence of the malaria mosquito Anopheles gambiae.</title>
        <authorList>
            <person name="Holt R.A."/>
            <person name="Subramanian G.M."/>
            <person name="Halpern A."/>
            <person name="Sutton G.G."/>
            <person name="Charlab R."/>
            <person name="Nusskern D.R."/>
            <person name="Wincker P."/>
            <person name="Clark A.G."/>
            <person name="Ribeiro J.M."/>
            <person name="Wides R."/>
            <person name="Salzberg S.L."/>
            <person name="Loftus B."/>
            <person name="Yandell M."/>
            <person name="Majoros W.H."/>
            <person name="Rusch D.B."/>
            <person name="Lai Z."/>
            <person name="Kraft C.L."/>
            <person name="Abril J.F."/>
            <person name="Anthouard V."/>
            <person name="Arensburger P."/>
            <person name="Atkinson P.W."/>
            <person name="Baden H."/>
            <person name="de Berardinis V."/>
            <person name="Baldwin D."/>
            <person name="Benes V."/>
            <person name="Biedler J."/>
            <person name="Blass C."/>
            <person name="Bolanos R."/>
            <person name="Boscus D."/>
            <person name="Barnstead M."/>
            <person name="Cai S."/>
            <person name="Center A."/>
            <person name="Chaturverdi K."/>
            <person name="Christophides G.K."/>
            <person name="Chrystal M.A."/>
            <person name="Clamp M."/>
            <person name="Cravchik A."/>
            <person name="Curwen V."/>
            <person name="Dana A."/>
            <person name="Delcher A."/>
            <person name="Dew I."/>
            <person name="Evans C.A."/>
            <person name="Flanigan M."/>
            <person name="Grundschober-Freimoser A."/>
            <person name="Friedli L."/>
            <person name="Gu Z."/>
            <person name="Guan P."/>
            <person name="Guigo R."/>
            <person name="Hillenmeyer M.E."/>
            <person name="Hladun S.L."/>
            <person name="Hogan J.R."/>
            <person name="Hong Y.S."/>
            <person name="Hoover J."/>
            <person name="Jaillon O."/>
            <person name="Ke Z."/>
            <person name="Kodira C."/>
            <person name="Kokoza E."/>
            <person name="Koutsos A."/>
            <person name="Letunic I."/>
            <person name="Levitsky A."/>
            <person name="Liang Y."/>
            <person name="Lin J.J."/>
            <person name="Lobo N.F."/>
            <person name="Lopez J.R."/>
            <person name="Malek J.A."/>
            <person name="McIntosh T.C."/>
            <person name="Meister S."/>
            <person name="Miller J."/>
            <person name="Mobarry C."/>
            <person name="Mongin E."/>
            <person name="Murphy S.D."/>
            <person name="O'Brochta D.A."/>
            <person name="Pfannkoch C."/>
            <person name="Qi R."/>
            <person name="Regier M.A."/>
            <person name="Remington K."/>
            <person name="Shao H."/>
            <person name="Sharakhova M.V."/>
            <person name="Sitter C.D."/>
            <person name="Shetty J."/>
            <person name="Smith T.J."/>
            <person name="Strong R."/>
            <person name="Sun J."/>
            <person name="Thomasova D."/>
            <person name="Ton L.Q."/>
            <person name="Topalis P."/>
            <person name="Tu Z."/>
            <person name="Unger M.F."/>
            <person name="Walenz B."/>
            <person name="Wang A."/>
            <person name="Wang J."/>
            <person name="Wang M."/>
            <person name="Wang X."/>
            <person name="Woodford K.J."/>
            <person name="Wortman J.R."/>
            <person name="Wu M."/>
            <person name="Yao A."/>
            <person name="Zdobnov E.M."/>
            <person name="Zhang H."/>
            <person name="Zhao Q."/>
            <person name="Zhao S."/>
            <person name="Zhu S.C."/>
            <person name="Zhimulev I."/>
            <person name="Coluzzi M."/>
            <person name="della Torre A."/>
            <person name="Roth C.W."/>
            <person name="Louis C."/>
            <person name="Kalush F."/>
            <person name="Mural R.J."/>
            <person name="Myers E.W."/>
            <person name="Adams M.D."/>
            <person name="Smith H.O."/>
            <person name="Broder S."/>
            <person name="Gardner M.J."/>
            <person name="Fraser C.M."/>
            <person name="Birney E."/>
            <person name="Bork P."/>
            <person name="Brey P.T."/>
            <person name="Venter J.C."/>
            <person name="Weissenbach J."/>
            <person name="Kafatos F.C."/>
            <person name="Collins F.H."/>
            <person name="Hoffman S.L."/>
        </authorList>
    </citation>
    <scope>NUCLEOTIDE SEQUENCE [LARGE SCALE GENOMIC DNA]</scope>
    <source>
        <strain evidence="12 13">PEST</strain>
    </source>
</reference>
<dbReference type="GO" id="GO:0005788">
    <property type="term" value="C:endoplasmic reticulum lumen"/>
    <property type="evidence" value="ECO:0000318"/>
    <property type="project" value="GO_Central"/>
</dbReference>
<evidence type="ECO:0000256" key="8">
    <source>
        <dbReference type="ARBA" id="ARBA00042574"/>
    </source>
</evidence>
<evidence type="ECO:0000256" key="9">
    <source>
        <dbReference type="ARBA" id="ARBA00048317"/>
    </source>
</evidence>
<evidence type="ECO:0000256" key="7">
    <source>
        <dbReference type="ARBA" id="ARBA00040944"/>
    </source>
</evidence>
<evidence type="ECO:0000259" key="11">
    <source>
        <dbReference type="Pfam" id="PF04577"/>
    </source>
</evidence>
<comment type="catalytic activity">
    <reaction evidence="9">
        <text>L-seryl-[protein] + UDP-N-acetyl-alpha-D-glucosamine = 3-O-(N-acetyl-beta-D-glucosaminyl)-L-seryl-[protein] + UDP + H(+)</text>
        <dbReference type="Rhea" id="RHEA:48904"/>
        <dbReference type="Rhea" id="RHEA-COMP:9863"/>
        <dbReference type="Rhea" id="RHEA-COMP:12251"/>
        <dbReference type="ChEBI" id="CHEBI:15378"/>
        <dbReference type="ChEBI" id="CHEBI:29999"/>
        <dbReference type="ChEBI" id="CHEBI:57705"/>
        <dbReference type="ChEBI" id="CHEBI:58223"/>
        <dbReference type="ChEBI" id="CHEBI:90838"/>
        <dbReference type="EC" id="2.4.1.255"/>
    </reaction>
</comment>
<sequence>MRRCLIVLYNITPTWRFSLPAIPPPHTHTVNYPAFCCAQESGGHRSFLRGVPHAKGECGWKSLWNTRMGRVRGAVLAFSGTIVLLLLMVQYIPSATCGKPYEYINLPKAHLPMYFKRFPALEKQCAEDETCPYRTVIASQSYQNRKEGCWGYEEGCTERNRYANHSCPGSHIGYVKSKQAQLDTFYSQADFGFVRDQMRETRIMCEPQFPHDSSLECSKYLRFCRGRNLMLNFTDLVHRTEPLRYKMDVLGPGQIGGHCRLHGERLRDELQHISPLQSWGPELRFFERLERPPIETGVCDVVIERPAFIMKIDAAINMYHHFCDFLNLYASLHVNLSHAGGFDTDTQVLVWESFTYASPFADTFKVFSKHPIADLKTYAGKVVCFKNVVLPLLPRMIFGLYYNTPIIYGCENSGLFHAFSEHVLHRLKVRMTTRPDERVRITFLSRQTRYRRVLNEDELMGRIAKNPNYAVQRVSYGHDLPFVEQLRITRNTDIFIGMHGAGLTHLLFLPKWATLFELYHCEDPNCYRDLARLRGVHYLTWERDHLVYPEGEGKHPERDERHAKFTNYAFDVGEFERLVAKAAAYVQGHAEFQKFLTTNANRAVKRKDEL</sequence>
<dbReference type="PANTHER" id="PTHR20961:SF148">
    <property type="entry name" value="EGF DOMAIN-SPECIFIC O-LINKED N-ACETYLGLUCOSAMINE TRANSFERASE"/>
    <property type="match status" value="1"/>
</dbReference>
<keyword evidence="2" id="KW-0328">Glycosyltransferase</keyword>
<dbReference type="FunCoup" id="A0A1S4H0L1">
    <property type="interactions" value="366"/>
</dbReference>
<keyword evidence="5" id="KW-0256">Endoplasmic reticulum</keyword>
<dbReference type="GO" id="GO:0097363">
    <property type="term" value="F:protein O-acetylglucosaminyltransferase activity"/>
    <property type="evidence" value="ECO:0000318"/>
    <property type="project" value="GO_Central"/>
</dbReference>
<protein>
    <recommendedName>
        <fullName evidence="7">EGF domain-specific O-linked N-acetylglucosamine transferase</fullName>
        <ecNumber evidence="1">2.4.1.255</ecNumber>
    </recommendedName>
    <alternativeName>
        <fullName evidence="8">Extracellular O-linked N-acetylglucosamine transferase</fullName>
    </alternativeName>
</protein>
<dbReference type="Proteomes" id="UP000007062">
    <property type="component" value="Chromosome 3R"/>
</dbReference>
<dbReference type="EMBL" id="AAAB01008984">
    <property type="status" value="NOT_ANNOTATED_CDS"/>
    <property type="molecule type" value="Genomic_DNA"/>
</dbReference>
<evidence type="ECO:0000256" key="4">
    <source>
        <dbReference type="ARBA" id="ARBA00022729"/>
    </source>
</evidence>
<dbReference type="InterPro" id="IPR007657">
    <property type="entry name" value="Glycosyltransferase_61"/>
</dbReference>
<dbReference type="VEuPathDB" id="VectorBase:AGAP009279"/>
<evidence type="ECO:0000256" key="3">
    <source>
        <dbReference type="ARBA" id="ARBA00022679"/>
    </source>
</evidence>
<reference evidence="12 13" key="2">
    <citation type="journal article" date="2004" name="Trends Parasitol.">
        <title>The Anopheles gambiae genome: an update.</title>
        <authorList>
            <person name="Mongin E."/>
            <person name="Louis C."/>
            <person name="Holt R.A."/>
            <person name="Birney E."/>
            <person name="Collins F.H."/>
        </authorList>
    </citation>
    <scope>NUCLEOTIDE SEQUENCE [LARGE SCALE GENOMIC DNA]</scope>
    <source>
        <strain evidence="12 13">PEST</strain>
    </source>
</reference>
<dbReference type="VEuPathDB" id="VectorBase:AGAMI1_009427"/>
<evidence type="ECO:0000313" key="12">
    <source>
        <dbReference type="EnsemblMetazoa" id="AGAP009279-PA"/>
    </source>
</evidence>
<dbReference type="Pfam" id="PF04577">
    <property type="entry name" value="Glyco_transf_61"/>
    <property type="match status" value="1"/>
</dbReference>
<evidence type="ECO:0000256" key="2">
    <source>
        <dbReference type="ARBA" id="ARBA00022676"/>
    </source>
</evidence>
<keyword evidence="3" id="KW-0808">Transferase</keyword>
<reference evidence="12" key="3">
    <citation type="submission" date="2020-05" db="UniProtKB">
        <authorList>
            <consortium name="EnsemblMetazoa"/>
        </authorList>
    </citation>
    <scope>IDENTIFICATION</scope>
    <source>
        <strain evidence="12">PEST</strain>
    </source>
</reference>
<keyword evidence="13" id="KW-1185">Reference proteome</keyword>